<dbReference type="Proteomes" id="UP000293874">
    <property type="component" value="Unassembled WGS sequence"/>
</dbReference>
<name>A0A4Q7MSP4_9BACT</name>
<keyword evidence="5" id="KW-0472">Membrane</keyword>
<dbReference type="EMBL" id="SGXA01000002">
    <property type="protein sequence ID" value="RZS71846.1"/>
    <property type="molecule type" value="Genomic_DNA"/>
</dbReference>
<dbReference type="PANTHER" id="PTHR12151:SF25">
    <property type="entry name" value="LINALOOL DEHYDRATASE_ISOMERASE DOMAIN-CONTAINING PROTEIN"/>
    <property type="match status" value="1"/>
</dbReference>
<accession>A0A4Q7MSP4</accession>
<feature type="disulfide bond" description="Redox-active" evidence="4">
    <location>
        <begin position="74"/>
        <end position="78"/>
    </location>
</feature>
<feature type="domain" description="Thioredoxin" evidence="6">
    <location>
        <begin position="36"/>
        <end position="203"/>
    </location>
</feature>
<dbReference type="Pfam" id="PF02630">
    <property type="entry name" value="SCO1-SenC"/>
    <property type="match status" value="1"/>
</dbReference>
<dbReference type="PANTHER" id="PTHR12151">
    <property type="entry name" value="ELECTRON TRANSPORT PROTIN SCO1/SENC FAMILY MEMBER"/>
    <property type="match status" value="1"/>
</dbReference>
<keyword evidence="8" id="KW-1185">Reference proteome</keyword>
<keyword evidence="3" id="KW-0479">Metal-binding</keyword>
<dbReference type="SUPFAM" id="SSF52833">
    <property type="entry name" value="Thioredoxin-like"/>
    <property type="match status" value="1"/>
</dbReference>
<dbReference type="InterPro" id="IPR013766">
    <property type="entry name" value="Thioredoxin_domain"/>
</dbReference>
<reference evidence="7 8" key="1">
    <citation type="submission" date="2019-02" db="EMBL/GenBank/DDBJ databases">
        <title>Genomic Encyclopedia of Type Strains, Phase IV (KMG-IV): sequencing the most valuable type-strain genomes for metagenomic binning, comparative biology and taxonomic classification.</title>
        <authorList>
            <person name="Goeker M."/>
        </authorList>
    </citation>
    <scope>NUCLEOTIDE SEQUENCE [LARGE SCALE GENOMIC DNA]</scope>
    <source>
        <strain evidence="7 8">DSM 18116</strain>
    </source>
</reference>
<sequence>MKKKKLFFYLGFFVLLTVGFYFGLTQVIPGYGKVKLPVLSYVRPFHFENQDGKPVDERVIQGKVYVAEFFFTTCKSICPIMNRNLLPIYEEFKNEQGFMILSHTSDPETDSAARLKAYAQDSLKVNTERWMFVTGRKDSLYNAARNSYLLDDPKNNIVSIDQQFLHTQFFALVDKAGQVRKIYDGLKKDELEQMKKDIRDLLAEPVKQERFKNNLFGS</sequence>
<feature type="binding site" evidence="3">
    <location>
        <position position="78"/>
    </location>
    <ligand>
        <name>Cu cation</name>
        <dbReference type="ChEBI" id="CHEBI:23378"/>
    </ligand>
</feature>
<keyword evidence="2 3" id="KW-0186">Copper</keyword>
<gene>
    <name evidence="7" type="ORF">EV199_3759</name>
</gene>
<keyword evidence="4" id="KW-1015">Disulfide bond</keyword>
<comment type="caution">
    <text evidence="7">The sequence shown here is derived from an EMBL/GenBank/DDBJ whole genome shotgun (WGS) entry which is preliminary data.</text>
</comment>
<dbReference type="AlphaFoldDB" id="A0A4Q7MSP4"/>
<evidence type="ECO:0000259" key="6">
    <source>
        <dbReference type="PROSITE" id="PS51352"/>
    </source>
</evidence>
<dbReference type="InterPro" id="IPR036249">
    <property type="entry name" value="Thioredoxin-like_sf"/>
</dbReference>
<feature type="binding site" evidence="3">
    <location>
        <position position="74"/>
    </location>
    <ligand>
        <name>Cu cation</name>
        <dbReference type="ChEBI" id="CHEBI:23378"/>
    </ligand>
</feature>
<dbReference type="PROSITE" id="PS51352">
    <property type="entry name" value="THIOREDOXIN_2"/>
    <property type="match status" value="1"/>
</dbReference>
<evidence type="ECO:0000313" key="7">
    <source>
        <dbReference type="EMBL" id="RZS71846.1"/>
    </source>
</evidence>
<evidence type="ECO:0000256" key="4">
    <source>
        <dbReference type="PIRSR" id="PIRSR603782-2"/>
    </source>
</evidence>
<evidence type="ECO:0000256" key="2">
    <source>
        <dbReference type="ARBA" id="ARBA00023008"/>
    </source>
</evidence>
<dbReference type="OrthoDB" id="9811998at2"/>
<dbReference type="InterPro" id="IPR003782">
    <property type="entry name" value="SCO1/SenC"/>
</dbReference>
<feature type="transmembrane region" description="Helical" evidence="5">
    <location>
        <begin position="7"/>
        <end position="24"/>
    </location>
</feature>
<organism evidence="7 8">
    <name type="scientific">Pseudobacter ginsenosidimutans</name>
    <dbReference type="NCBI Taxonomy" id="661488"/>
    <lineage>
        <taxon>Bacteria</taxon>
        <taxon>Pseudomonadati</taxon>
        <taxon>Bacteroidota</taxon>
        <taxon>Chitinophagia</taxon>
        <taxon>Chitinophagales</taxon>
        <taxon>Chitinophagaceae</taxon>
        <taxon>Pseudobacter</taxon>
    </lineage>
</organism>
<feature type="binding site" evidence="3">
    <location>
        <position position="166"/>
    </location>
    <ligand>
        <name>Cu cation</name>
        <dbReference type="ChEBI" id="CHEBI:23378"/>
    </ligand>
</feature>
<evidence type="ECO:0000256" key="3">
    <source>
        <dbReference type="PIRSR" id="PIRSR603782-1"/>
    </source>
</evidence>
<dbReference type="GO" id="GO:0046872">
    <property type="term" value="F:metal ion binding"/>
    <property type="evidence" value="ECO:0007669"/>
    <property type="project" value="UniProtKB-KW"/>
</dbReference>
<dbReference type="Gene3D" id="3.40.30.10">
    <property type="entry name" value="Glutaredoxin"/>
    <property type="match status" value="1"/>
</dbReference>
<evidence type="ECO:0000256" key="5">
    <source>
        <dbReference type="SAM" id="Phobius"/>
    </source>
</evidence>
<keyword evidence="5" id="KW-1133">Transmembrane helix</keyword>
<comment type="similarity">
    <text evidence="1">Belongs to the SCO1/2 family.</text>
</comment>
<dbReference type="RefSeq" id="WP_130542315.1">
    <property type="nucleotide sequence ID" value="NZ_CP042431.1"/>
</dbReference>
<evidence type="ECO:0000256" key="1">
    <source>
        <dbReference type="ARBA" id="ARBA00010996"/>
    </source>
</evidence>
<evidence type="ECO:0000313" key="8">
    <source>
        <dbReference type="Proteomes" id="UP000293874"/>
    </source>
</evidence>
<dbReference type="CDD" id="cd02968">
    <property type="entry name" value="SCO"/>
    <property type="match status" value="1"/>
</dbReference>
<proteinExistence type="inferred from homology"/>
<keyword evidence="5" id="KW-0812">Transmembrane</keyword>
<protein>
    <submittedName>
        <fullName evidence="7">Protein SCO1/2</fullName>
    </submittedName>
</protein>